<comment type="function">
    <text evidence="5">Catalyzes the oxidation of either pyridoxine 5'-phosphate (PNP) or pyridoxamine 5'-phosphate (PMP) into pyridoxal 5'-phosphate (PLP).</text>
</comment>
<dbReference type="InterPro" id="IPR019576">
    <property type="entry name" value="Pyridoxamine_oxidase_dimer_C"/>
</dbReference>
<dbReference type="Proteomes" id="UP000285478">
    <property type="component" value="Chromosome"/>
</dbReference>
<dbReference type="InterPro" id="IPR012349">
    <property type="entry name" value="Split_barrel_FMN-bd"/>
</dbReference>
<evidence type="ECO:0000256" key="1">
    <source>
        <dbReference type="ARBA" id="ARBA00007301"/>
    </source>
</evidence>
<keyword evidence="4 5" id="KW-0560">Oxidoreductase</keyword>
<dbReference type="AlphaFoldDB" id="A0A451G509"/>
<dbReference type="GO" id="GO:0004733">
    <property type="term" value="F:pyridoxamine phosphate oxidase activity"/>
    <property type="evidence" value="ECO:0007669"/>
    <property type="project" value="UniProtKB-UniRule"/>
</dbReference>
<dbReference type="InterPro" id="IPR011576">
    <property type="entry name" value="Pyridox_Oxase_N"/>
</dbReference>
<feature type="binding site" evidence="5 7">
    <location>
        <position position="186"/>
    </location>
    <ligand>
        <name>FMN</name>
        <dbReference type="ChEBI" id="CHEBI:58210"/>
    </ligand>
</feature>
<evidence type="ECO:0000256" key="2">
    <source>
        <dbReference type="ARBA" id="ARBA00022630"/>
    </source>
</evidence>
<dbReference type="Pfam" id="PF01243">
    <property type="entry name" value="PNPOx_N"/>
    <property type="match status" value="1"/>
</dbReference>
<dbReference type="PANTHER" id="PTHR10851">
    <property type="entry name" value="PYRIDOXINE-5-PHOSPHATE OXIDASE"/>
    <property type="match status" value="1"/>
</dbReference>
<dbReference type="PANTHER" id="PTHR10851:SF0">
    <property type="entry name" value="PYRIDOXINE-5'-PHOSPHATE OXIDASE"/>
    <property type="match status" value="1"/>
</dbReference>
<keyword evidence="11" id="KW-1185">Reference proteome</keyword>
<evidence type="ECO:0000313" key="10">
    <source>
        <dbReference type="EMBL" id="QAB14578.1"/>
    </source>
</evidence>
<comment type="catalytic activity">
    <reaction evidence="5">
        <text>pyridoxine 5'-phosphate + O2 = pyridoxal 5'-phosphate + H2O2</text>
        <dbReference type="Rhea" id="RHEA:15149"/>
        <dbReference type="ChEBI" id="CHEBI:15379"/>
        <dbReference type="ChEBI" id="CHEBI:16240"/>
        <dbReference type="ChEBI" id="CHEBI:58589"/>
        <dbReference type="ChEBI" id="CHEBI:597326"/>
        <dbReference type="EC" id="1.4.3.5"/>
    </reaction>
</comment>
<organism evidence="10 11">
    <name type="scientific">Hydrogenovibrio thermophilus</name>
    <dbReference type="NCBI Taxonomy" id="265883"/>
    <lineage>
        <taxon>Bacteria</taxon>
        <taxon>Pseudomonadati</taxon>
        <taxon>Pseudomonadota</taxon>
        <taxon>Gammaproteobacteria</taxon>
        <taxon>Thiotrichales</taxon>
        <taxon>Piscirickettsiaceae</taxon>
        <taxon>Hydrogenovibrio</taxon>
    </lineage>
</organism>
<feature type="binding site" evidence="5 7">
    <location>
        <position position="196"/>
    </location>
    <ligand>
        <name>FMN</name>
        <dbReference type="ChEBI" id="CHEBI:58210"/>
    </ligand>
</feature>
<dbReference type="GO" id="GO:0008615">
    <property type="term" value="P:pyridoxine biosynthetic process"/>
    <property type="evidence" value="ECO:0007669"/>
    <property type="project" value="UniProtKB-UniRule"/>
</dbReference>
<keyword evidence="2 5" id="KW-0285">Flavoprotein</keyword>
<evidence type="ECO:0000259" key="9">
    <source>
        <dbReference type="Pfam" id="PF10590"/>
    </source>
</evidence>
<feature type="binding site" evidence="5 7">
    <location>
        <begin position="63"/>
        <end position="68"/>
    </location>
    <ligand>
        <name>FMN</name>
        <dbReference type="ChEBI" id="CHEBI:58210"/>
    </ligand>
</feature>
<name>A0A451G509_9GAMM</name>
<feature type="domain" description="Pyridoxamine 5'-phosphate oxidase N-terminal" evidence="8">
    <location>
        <begin position="39"/>
        <end position="157"/>
    </location>
</feature>
<feature type="binding site" evidence="5 6">
    <location>
        <position position="129"/>
    </location>
    <ligand>
        <name>substrate</name>
    </ligand>
</feature>
<feature type="binding site" evidence="5 6">
    <location>
        <begin position="192"/>
        <end position="194"/>
    </location>
    <ligand>
        <name>substrate</name>
    </ligand>
</feature>
<feature type="binding site" evidence="6">
    <location>
        <begin position="10"/>
        <end position="13"/>
    </location>
    <ligand>
        <name>substrate</name>
    </ligand>
</feature>
<comment type="pathway">
    <text evidence="5">Cofactor metabolism; pyridoxal 5'-phosphate salvage; pyridoxal 5'-phosphate from pyridoxamine 5'-phosphate: step 1/1.</text>
</comment>
<feature type="binding site" evidence="5 6">
    <location>
        <position position="133"/>
    </location>
    <ligand>
        <name>substrate</name>
    </ligand>
</feature>
<evidence type="ECO:0000256" key="7">
    <source>
        <dbReference type="PIRSR" id="PIRSR000190-2"/>
    </source>
</evidence>
<evidence type="ECO:0000256" key="6">
    <source>
        <dbReference type="PIRSR" id="PIRSR000190-1"/>
    </source>
</evidence>
<feature type="binding site" evidence="5 7">
    <location>
        <position position="107"/>
    </location>
    <ligand>
        <name>FMN</name>
        <dbReference type="ChEBI" id="CHEBI:58210"/>
    </ligand>
</feature>
<dbReference type="HAMAP" id="MF_01629">
    <property type="entry name" value="PdxH"/>
    <property type="match status" value="1"/>
</dbReference>
<dbReference type="NCBIfam" id="TIGR00558">
    <property type="entry name" value="pdxH"/>
    <property type="match status" value="1"/>
</dbReference>
<keyword evidence="3 5" id="KW-0288">FMN</keyword>
<dbReference type="Gene3D" id="2.30.110.10">
    <property type="entry name" value="Electron Transport, Fmn-binding Protein, Chain A"/>
    <property type="match status" value="1"/>
</dbReference>
<feature type="binding site" evidence="5 6">
    <location>
        <position position="125"/>
    </location>
    <ligand>
        <name>substrate</name>
    </ligand>
</feature>
<accession>A0A451G509</accession>
<dbReference type="UniPathway" id="UPA01068">
    <property type="reaction ID" value="UER00304"/>
</dbReference>
<comment type="pathway">
    <text evidence="5">Cofactor metabolism; pyridoxal 5'-phosphate salvage; pyridoxal 5'-phosphate from pyridoxine 5'-phosphate: step 1/1.</text>
</comment>
<dbReference type="InterPro" id="IPR000659">
    <property type="entry name" value="Pyridox_Oxase"/>
</dbReference>
<feature type="binding site" evidence="5 7">
    <location>
        <begin position="142"/>
        <end position="143"/>
    </location>
    <ligand>
        <name>FMN</name>
        <dbReference type="ChEBI" id="CHEBI:58210"/>
    </ligand>
</feature>
<dbReference type="Pfam" id="PF10590">
    <property type="entry name" value="PNP_phzG_C"/>
    <property type="match status" value="1"/>
</dbReference>
<feature type="binding site" evidence="5 7">
    <location>
        <begin position="78"/>
        <end position="79"/>
    </location>
    <ligand>
        <name>FMN</name>
        <dbReference type="ChEBI" id="CHEBI:58210"/>
    </ligand>
</feature>
<feature type="binding site" evidence="5 7">
    <location>
        <position position="85"/>
    </location>
    <ligand>
        <name>FMN</name>
        <dbReference type="ChEBI" id="CHEBI:58210"/>
    </ligand>
</feature>
<keyword evidence="5" id="KW-0664">Pyridoxine biosynthesis</keyword>
<comment type="catalytic activity">
    <reaction evidence="5">
        <text>pyridoxamine 5'-phosphate + O2 + H2O = pyridoxal 5'-phosphate + H2O2 + NH4(+)</text>
        <dbReference type="Rhea" id="RHEA:15817"/>
        <dbReference type="ChEBI" id="CHEBI:15377"/>
        <dbReference type="ChEBI" id="CHEBI:15379"/>
        <dbReference type="ChEBI" id="CHEBI:16240"/>
        <dbReference type="ChEBI" id="CHEBI:28938"/>
        <dbReference type="ChEBI" id="CHEBI:58451"/>
        <dbReference type="ChEBI" id="CHEBI:597326"/>
        <dbReference type="EC" id="1.4.3.5"/>
    </reaction>
</comment>
<dbReference type="RefSeq" id="WP_128384315.1">
    <property type="nucleotide sequence ID" value="NZ_CP035033.1"/>
</dbReference>
<dbReference type="NCBIfam" id="NF004231">
    <property type="entry name" value="PRK05679.1"/>
    <property type="match status" value="1"/>
</dbReference>
<evidence type="ECO:0000313" key="11">
    <source>
        <dbReference type="Proteomes" id="UP000285478"/>
    </source>
</evidence>
<evidence type="ECO:0000256" key="4">
    <source>
        <dbReference type="ARBA" id="ARBA00023002"/>
    </source>
</evidence>
<reference evidence="10 11" key="1">
    <citation type="journal article" date="2018" name="Environ. Microbiol.">
        <title>Genomes of ubiquitous marine and hypersaline Hydrogenovibrio, Thiomicrorhabdus and Thiomicrospira spp. encode a diversity of mechanisms to sustain chemolithoautotrophy in heterogeneous environments.</title>
        <authorList>
            <person name="Scott K.M."/>
            <person name="Williams J."/>
            <person name="Porter C.M.B."/>
            <person name="Russel S."/>
            <person name="Harmer T.L."/>
            <person name="Paul J.H."/>
            <person name="Antonen K.M."/>
            <person name="Bridges M.K."/>
            <person name="Camper G.J."/>
            <person name="Campla C.K."/>
            <person name="Casella L.G."/>
            <person name="Chase E."/>
            <person name="Conrad J.W."/>
            <person name="Cruz M.C."/>
            <person name="Dunlap D.S."/>
            <person name="Duran L."/>
            <person name="Fahsbender E.M."/>
            <person name="Goldsmith D.B."/>
            <person name="Keeley R.F."/>
            <person name="Kondoff M.R."/>
            <person name="Kussy B.I."/>
            <person name="Lane M.K."/>
            <person name="Lawler S."/>
            <person name="Leigh B.A."/>
            <person name="Lewis C."/>
            <person name="Lostal L.M."/>
            <person name="Marking D."/>
            <person name="Mancera P.A."/>
            <person name="McClenthan E.C."/>
            <person name="McIntyre E.A."/>
            <person name="Mine J.A."/>
            <person name="Modi S."/>
            <person name="Moore B.D."/>
            <person name="Morgan W.A."/>
            <person name="Nelson K.M."/>
            <person name="Nguyen K.N."/>
            <person name="Ogburn N."/>
            <person name="Parrino D.G."/>
            <person name="Pedapudi A.D."/>
            <person name="Pelham R.P."/>
            <person name="Preece A.M."/>
            <person name="Rampersad E.A."/>
            <person name="Richardson J.C."/>
            <person name="Rodgers C.M."/>
            <person name="Schaffer B.L."/>
            <person name="Sheridan N.E."/>
            <person name="Solone M.R."/>
            <person name="Staley Z.R."/>
            <person name="Tabuchi M."/>
            <person name="Waide R.J."/>
            <person name="Wanjugi P.W."/>
            <person name="Young S."/>
            <person name="Clum A."/>
            <person name="Daum C."/>
            <person name="Huntemann M."/>
            <person name="Ivanova N."/>
            <person name="Kyrpides N."/>
            <person name="Mikhailova N."/>
            <person name="Palaniappan K."/>
            <person name="Pillay M."/>
            <person name="Reddy T.B.K."/>
            <person name="Shapiro N."/>
            <person name="Stamatis D."/>
            <person name="Varghese N."/>
            <person name="Woyke T."/>
            <person name="Boden R."/>
            <person name="Freyermuth S.K."/>
            <person name="Kerfeld C.A."/>
        </authorList>
    </citation>
    <scope>NUCLEOTIDE SEQUENCE [LARGE SCALE GENOMIC DNA]</scope>
    <source>
        <strain evidence="10 11">JR-2</strain>
    </source>
</reference>
<dbReference type="GO" id="GO:0010181">
    <property type="term" value="F:FMN binding"/>
    <property type="evidence" value="ECO:0007669"/>
    <property type="project" value="UniProtKB-UniRule"/>
</dbReference>
<comment type="caution">
    <text evidence="5">Lacks conserved residue(s) required for the propagation of feature annotation.</text>
</comment>
<comment type="subunit">
    <text evidence="5">Homodimer.</text>
</comment>
<feature type="binding site" evidence="5 6">
    <location>
        <position position="68"/>
    </location>
    <ligand>
        <name>substrate</name>
    </ligand>
</feature>
<dbReference type="KEGG" id="htr:EPV75_02300"/>
<protein>
    <recommendedName>
        <fullName evidence="5">Pyridoxine/pyridoxamine 5'-phosphate oxidase</fullName>
        <ecNumber evidence="5">1.4.3.5</ecNumber>
    </recommendedName>
    <alternativeName>
        <fullName evidence="5">PNP/PMP oxidase</fullName>
        <shortName evidence="5">PNPOx</shortName>
    </alternativeName>
    <alternativeName>
        <fullName evidence="5">Pyridoxal 5'-phosphate synthase</fullName>
    </alternativeName>
</protein>
<comment type="similarity">
    <text evidence="1 5">Belongs to the pyridoxamine 5'-phosphate oxidase family.</text>
</comment>
<dbReference type="PROSITE" id="PS01064">
    <property type="entry name" value="PYRIDOX_OXIDASE"/>
    <property type="match status" value="1"/>
</dbReference>
<sequence>MPNRDYHDERRQYEFATLNHADLHLDPFQQFSEWMDFAYERMAQDPTAMSLSTVDKTGQPHSRIVLLKAFGKDGLVFYTHYESDKGQQIADNPKGALLFFWPELDRQVRIEGCMEKIPREASEAYFKSRPRDSQLAALISQQSTEVPGRKTLEQNMEIAAEEHLGEIPCPEHWGGYRLTPTYFEFWQGRPSRLHDRFRFAHSDENDQAWHIARLSP</sequence>
<dbReference type="PIRSF" id="PIRSF000190">
    <property type="entry name" value="Pyd_amn-ph_oxd"/>
    <property type="match status" value="1"/>
</dbReference>
<proteinExistence type="inferred from homology"/>
<dbReference type="EC" id="1.4.3.5" evidence="5"/>
<comment type="cofactor">
    <cofactor evidence="5 7">
        <name>FMN</name>
        <dbReference type="ChEBI" id="CHEBI:58210"/>
    </cofactor>
    <text evidence="5 7">Binds 1 FMN per subunit.</text>
</comment>
<evidence type="ECO:0000256" key="3">
    <source>
        <dbReference type="ARBA" id="ARBA00022643"/>
    </source>
</evidence>
<gene>
    <name evidence="5 10" type="primary">pdxH</name>
    <name evidence="10" type="ORF">EPV75_02300</name>
</gene>
<evidence type="ECO:0000259" key="8">
    <source>
        <dbReference type="Pfam" id="PF01243"/>
    </source>
</evidence>
<dbReference type="InterPro" id="IPR019740">
    <property type="entry name" value="Pyridox_Oxase_CS"/>
</dbReference>
<evidence type="ECO:0000256" key="5">
    <source>
        <dbReference type="HAMAP-Rule" id="MF_01629"/>
    </source>
</evidence>
<dbReference type="SUPFAM" id="SSF50475">
    <property type="entry name" value="FMN-binding split barrel"/>
    <property type="match status" value="1"/>
</dbReference>
<dbReference type="EMBL" id="CP035033">
    <property type="protein sequence ID" value="QAB14578.1"/>
    <property type="molecule type" value="Genomic_DNA"/>
</dbReference>
<feature type="domain" description="Pyridoxine 5'-phosphate oxidase dimerisation C-terminal" evidence="9">
    <location>
        <begin position="173"/>
        <end position="216"/>
    </location>
</feature>